<sequence length="700" mass="75844">MAQEGAQQNAVAAQAAVTPSSTASASQPSASLSAAASRAAVASSSADAPVAASALQLQVLAISVPVRAEPSAASLALAQLSRGAVIGILEQRGDWYKVALNAERSGWILQAPTEYDDTTITVFAAPAGATPAAGAADDQSGILPARPGGAAGNVPQLAVLPTIDPSQVPPPQANLPRESLSVPDRWRLMQALGFKFPWYDPYNQNVLKADLPVLKEYAPDLFINVGAISDTLVELRRLPTPVAGQIGINPGANDIFGRNQQTVTVQNLILNFGLIKGDTTFRPPDYEFRFVPVFNINRALVEEAGALRADPSSGKRRTDHFVGIQELFADVHLRNVSDRYDFDSLRVGIQPFTNDFRGFLFQDSPFGIRLFGNRDNNRWQYNLAAFARIEKDSNSGLNAVGKGLRRDQVYVANLYRQDWPFTGFTSQASVVHNRNEETDKTYDTNGFLVRPAVLGDLRSHRYHVTYLGYSGDGHIGDWNLATSTYYVFGHSDHDPLAHAPQQISAGFHASELSRDFNWIRARASLVLASGDKDPYDNKSTGYDAIMENPQIAGSDTSFSIRQAIPLIGGGGVALSGRNGILPSLRSSKDEGQSNFVNPGLMLLGVGADFDLKPELRVFGNVSYLRFMDTRVLEVLRAQTIPSKEMGVDFSIGAHWRPFYSQNVIINSSVAALRPGKALKALYGENQGTLYSVVLNMVLSF</sequence>
<dbReference type="Pfam" id="PF08239">
    <property type="entry name" value="SH3_3"/>
    <property type="match status" value="1"/>
</dbReference>
<evidence type="ECO:0000259" key="2">
    <source>
        <dbReference type="Pfam" id="PF08239"/>
    </source>
</evidence>
<evidence type="ECO:0000313" key="4">
    <source>
        <dbReference type="Proteomes" id="UP000433309"/>
    </source>
</evidence>
<dbReference type="Proteomes" id="UP000433309">
    <property type="component" value="Unassembled WGS sequence"/>
</dbReference>
<proteinExistence type="predicted"/>
<keyword evidence="4" id="KW-1185">Reference proteome</keyword>
<dbReference type="Gene3D" id="2.30.30.40">
    <property type="entry name" value="SH3 Domains"/>
    <property type="match status" value="1"/>
</dbReference>
<dbReference type="InterPro" id="IPR003646">
    <property type="entry name" value="SH3-like_bac-type"/>
</dbReference>
<evidence type="ECO:0000313" key="3">
    <source>
        <dbReference type="EMBL" id="MRW94493.1"/>
    </source>
</evidence>
<evidence type="ECO:0000256" key="1">
    <source>
        <dbReference type="SAM" id="MobiDB-lite"/>
    </source>
</evidence>
<comment type="caution">
    <text evidence="3">The sequence shown here is derived from an EMBL/GenBank/DDBJ whole genome shotgun (WGS) entry which is preliminary data.</text>
</comment>
<name>A0A6I2L9J2_9BURK</name>
<organism evidence="3 4">
    <name type="scientific">Duganella guangzhouensis</name>
    <dbReference type="NCBI Taxonomy" id="2666084"/>
    <lineage>
        <taxon>Bacteria</taxon>
        <taxon>Pseudomonadati</taxon>
        <taxon>Pseudomonadota</taxon>
        <taxon>Betaproteobacteria</taxon>
        <taxon>Burkholderiales</taxon>
        <taxon>Oxalobacteraceae</taxon>
        <taxon>Telluria group</taxon>
        <taxon>Duganella</taxon>
    </lineage>
</organism>
<dbReference type="EMBL" id="WKJK01000028">
    <property type="protein sequence ID" value="MRW94493.1"/>
    <property type="molecule type" value="Genomic_DNA"/>
</dbReference>
<protein>
    <recommendedName>
        <fullName evidence="2">SH3b domain-containing protein</fullName>
    </recommendedName>
</protein>
<gene>
    <name evidence="3" type="ORF">GJ699_31440</name>
</gene>
<reference evidence="3 4" key="1">
    <citation type="submission" date="2019-11" db="EMBL/GenBank/DDBJ databases">
        <title>Novel species isolated from a subtropical stream in China.</title>
        <authorList>
            <person name="Lu H."/>
        </authorList>
    </citation>
    <scope>NUCLEOTIDE SEQUENCE [LARGE SCALE GENOMIC DNA]</scope>
    <source>
        <strain evidence="3 4">FT80W</strain>
    </source>
</reference>
<feature type="region of interest" description="Disordered" evidence="1">
    <location>
        <begin position="1"/>
        <end position="29"/>
    </location>
</feature>
<accession>A0A6I2L9J2</accession>
<feature type="domain" description="SH3b" evidence="2">
    <location>
        <begin position="64"/>
        <end position="109"/>
    </location>
</feature>
<dbReference type="AlphaFoldDB" id="A0A6I2L9J2"/>